<gene>
    <name evidence="1" type="ORF">Dalu01_02315</name>
</gene>
<organism evidence="1 2">
    <name type="scientific">Deinococcus aluminii</name>
    <dbReference type="NCBI Taxonomy" id="1656885"/>
    <lineage>
        <taxon>Bacteria</taxon>
        <taxon>Thermotogati</taxon>
        <taxon>Deinococcota</taxon>
        <taxon>Deinococci</taxon>
        <taxon>Deinococcales</taxon>
        <taxon>Deinococcaceae</taxon>
        <taxon>Deinococcus</taxon>
    </lineage>
</organism>
<name>A0ABP9XEW0_9DEIO</name>
<protein>
    <submittedName>
        <fullName evidence="1">Uncharacterized protein</fullName>
    </submittedName>
</protein>
<dbReference type="RefSeq" id="WP_345454748.1">
    <property type="nucleotide sequence ID" value="NZ_BAABRV010000005.1"/>
</dbReference>
<comment type="caution">
    <text evidence="1">The sequence shown here is derived from an EMBL/GenBank/DDBJ whole genome shotgun (WGS) entry which is preliminary data.</text>
</comment>
<dbReference type="Proteomes" id="UP001404956">
    <property type="component" value="Unassembled WGS sequence"/>
</dbReference>
<sequence>MTPDLQAALARLLSWRGVRPDSAWLGVPTAPLEEAGLTVRVPTAVGPGLTLSREARQQLGVSPHVTGEMTVAAALYLQDAQAVLQGAGFTQLRPGRGIFRVVTGPNGHPHPVLGRFTQGGYSQKAIRAHLQSLEADLLAGSAALVLIHPDTRHFTLTHPRLRVLHLPPRWST</sequence>
<proteinExistence type="predicted"/>
<dbReference type="EMBL" id="BAABRV010000005">
    <property type="protein sequence ID" value="GAA5533907.1"/>
    <property type="molecule type" value="Genomic_DNA"/>
</dbReference>
<evidence type="ECO:0000313" key="1">
    <source>
        <dbReference type="EMBL" id="GAA5533907.1"/>
    </source>
</evidence>
<keyword evidence="2" id="KW-1185">Reference proteome</keyword>
<reference evidence="1 2" key="1">
    <citation type="submission" date="2024-02" db="EMBL/GenBank/DDBJ databases">
        <title>Deinococcus aluminii NBRC 112889.</title>
        <authorList>
            <person name="Ichikawa N."/>
            <person name="Katano-Makiyama Y."/>
            <person name="Hidaka K."/>
        </authorList>
    </citation>
    <scope>NUCLEOTIDE SEQUENCE [LARGE SCALE GENOMIC DNA]</scope>
    <source>
        <strain evidence="1 2">NBRC 112889</strain>
    </source>
</reference>
<accession>A0ABP9XEW0</accession>
<evidence type="ECO:0000313" key="2">
    <source>
        <dbReference type="Proteomes" id="UP001404956"/>
    </source>
</evidence>